<dbReference type="EMBL" id="JAFLEQ010000001">
    <property type="protein sequence ID" value="MBN9643037.1"/>
    <property type="molecule type" value="Genomic_DNA"/>
</dbReference>
<gene>
    <name evidence="1" type="ORF">JZY06_00100</name>
</gene>
<keyword evidence="2" id="KW-1185">Reference proteome</keyword>
<proteinExistence type="predicted"/>
<evidence type="ECO:0000313" key="1">
    <source>
        <dbReference type="EMBL" id="MBN9643037.1"/>
    </source>
</evidence>
<accession>A0A939E049</accession>
<comment type="caution">
    <text evidence="1">The sequence shown here is derived from an EMBL/GenBank/DDBJ whole genome shotgun (WGS) entry which is preliminary data.</text>
</comment>
<dbReference type="AlphaFoldDB" id="A0A939E049"/>
<organism evidence="1 2">
    <name type="scientific">Corynebacterium mendelii</name>
    <dbReference type="NCBI Taxonomy" id="2765362"/>
    <lineage>
        <taxon>Bacteria</taxon>
        <taxon>Bacillati</taxon>
        <taxon>Actinomycetota</taxon>
        <taxon>Actinomycetes</taxon>
        <taxon>Mycobacteriales</taxon>
        <taxon>Corynebacteriaceae</taxon>
        <taxon>Corynebacterium</taxon>
    </lineage>
</organism>
<evidence type="ECO:0000313" key="2">
    <source>
        <dbReference type="Proteomes" id="UP000664332"/>
    </source>
</evidence>
<protein>
    <submittedName>
        <fullName evidence="1">Uncharacterized protein</fullName>
    </submittedName>
</protein>
<reference evidence="1" key="1">
    <citation type="submission" date="2021-03" db="EMBL/GenBank/DDBJ databases">
        <authorList>
            <person name="Sun Q."/>
        </authorList>
    </citation>
    <scope>NUCLEOTIDE SEQUENCE</scope>
    <source>
        <strain evidence="1">CCM 8862</strain>
    </source>
</reference>
<dbReference type="RefSeq" id="WP_207117453.1">
    <property type="nucleotide sequence ID" value="NZ_JAFLEQ010000001.1"/>
</dbReference>
<name>A0A939E049_9CORY</name>
<dbReference type="Proteomes" id="UP000664332">
    <property type="component" value="Unassembled WGS sequence"/>
</dbReference>
<sequence length="213" mass="23803">MQTTESMTYGLAFAGYSLESVQEILGISDGRAKKLRDQNLLRPTPDSGKGKRERFVGWDVEYLAAARQRALPVTQPTLVCAMGVEHIAYQVPSMFFDRNDVAHGARVLDSVAEELPAEINQLVADRTYRVTGHWKVSDEDAKRLVEENGIAVASYTGFILDGGRVIAEVPRHRWQGGGRCFIVEPFTGRERTTYCHTYRTPKVGPVVEVVYPE</sequence>